<organism evidence="1 2">
    <name type="scientific">Oryzomonas sagensis</name>
    <dbReference type="NCBI Taxonomy" id="2603857"/>
    <lineage>
        <taxon>Bacteria</taxon>
        <taxon>Pseudomonadati</taxon>
        <taxon>Thermodesulfobacteriota</taxon>
        <taxon>Desulfuromonadia</taxon>
        <taxon>Geobacterales</taxon>
        <taxon>Geobacteraceae</taxon>
        <taxon>Oryzomonas</taxon>
    </lineage>
</organism>
<dbReference type="EMBL" id="VZRA01000004">
    <property type="protein sequence ID" value="KAB0668940.1"/>
    <property type="molecule type" value="Genomic_DNA"/>
</dbReference>
<protein>
    <submittedName>
        <fullName evidence="1">Uncharacterized protein</fullName>
    </submittedName>
</protein>
<accession>A0ABQ6TL22</accession>
<keyword evidence="2" id="KW-1185">Reference proteome</keyword>
<dbReference type="RefSeq" id="WP_151157576.1">
    <property type="nucleotide sequence ID" value="NZ_VZRA01000004.1"/>
</dbReference>
<sequence>MTDFEAAEALRQEIMEFMQSCGGIYEGYSRRLEERVIISLASDQYILYRDAAGKIEHYLCYWKVRSDEIQDVLDGVTPVDIYYGSVLFVAEHGNKAGMKSMRRAIRELRHRAKGCQGLIYNHAGEGFRIFAGQKGA</sequence>
<comment type="caution">
    <text evidence="1">The sequence shown here is derived from an EMBL/GenBank/DDBJ whole genome shotgun (WGS) entry which is preliminary data.</text>
</comment>
<proteinExistence type="predicted"/>
<gene>
    <name evidence="1" type="ORF">F6V30_13970</name>
</gene>
<evidence type="ECO:0000313" key="2">
    <source>
        <dbReference type="Proteomes" id="UP000798046"/>
    </source>
</evidence>
<dbReference type="Proteomes" id="UP000798046">
    <property type="component" value="Unassembled WGS sequence"/>
</dbReference>
<reference evidence="1 2" key="1">
    <citation type="journal article" date="2020" name="Microorganisms">
        <title>Description of Three Novel Members in the Family Geobacteraceae, Oryzomonas japonicum gen. nov., sp. nov., Oryzomonas sagensis sp. nov., and Oryzomonas ruber sp. nov.</title>
        <authorList>
            <person name="Xu Z."/>
            <person name="Masuda Y."/>
            <person name="Hayakawa C."/>
            <person name="Ushijima N."/>
            <person name="Kawano K."/>
            <person name="Shiratori Y."/>
            <person name="Senoo K."/>
            <person name="Itoh H."/>
        </authorList>
    </citation>
    <scope>NUCLEOTIDE SEQUENCE [LARGE SCALE GENOMIC DNA]</scope>
    <source>
        <strain evidence="1 2">Red100</strain>
    </source>
</reference>
<name>A0ABQ6TL22_9BACT</name>
<evidence type="ECO:0000313" key="1">
    <source>
        <dbReference type="EMBL" id="KAB0668940.1"/>
    </source>
</evidence>